<evidence type="ECO:0000256" key="2">
    <source>
        <dbReference type="ARBA" id="ARBA00022840"/>
    </source>
</evidence>
<gene>
    <name evidence="4" type="ORF">J2S63_000422</name>
</gene>
<dbReference type="PROSITE" id="PS00211">
    <property type="entry name" value="ABC_TRANSPORTER_1"/>
    <property type="match status" value="1"/>
</dbReference>
<dbReference type="Gene3D" id="3.40.50.300">
    <property type="entry name" value="P-loop containing nucleotide triphosphate hydrolases"/>
    <property type="match status" value="1"/>
</dbReference>
<accession>A0ABU2BSB0</accession>
<dbReference type="CDD" id="cd03216">
    <property type="entry name" value="ABC_Carb_Monos_I"/>
    <property type="match status" value="1"/>
</dbReference>
<reference evidence="4 5" key="1">
    <citation type="submission" date="2023-07" db="EMBL/GenBank/DDBJ databases">
        <title>Sequencing the genomes of 1000 actinobacteria strains.</title>
        <authorList>
            <person name="Klenk H.-P."/>
        </authorList>
    </citation>
    <scope>NUCLEOTIDE SEQUENCE [LARGE SCALE GENOMIC DNA]</scope>
    <source>
        <strain evidence="4 5">DSM 19426</strain>
    </source>
</reference>
<evidence type="ECO:0000313" key="4">
    <source>
        <dbReference type="EMBL" id="MDR7360869.1"/>
    </source>
</evidence>
<dbReference type="SUPFAM" id="SSF52540">
    <property type="entry name" value="P-loop containing nucleoside triphosphate hydrolases"/>
    <property type="match status" value="1"/>
</dbReference>
<dbReference type="EMBL" id="JAVDYG010000001">
    <property type="protein sequence ID" value="MDR7360869.1"/>
    <property type="molecule type" value="Genomic_DNA"/>
</dbReference>
<keyword evidence="4" id="KW-0813">Transport</keyword>
<evidence type="ECO:0000259" key="3">
    <source>
        <dbReference type="PROSITE" id="PS50893"/>
    </source>
</evidence>
<organism evidence="4 5">
    <name type="scientific">Nocardioides marmoribigeumensis</name>
    <dbReference type="NCBI Taxonomy" id="433649"/>
    <lineage>
        <taxon>Bacteria</taxon>
        <taxon>Bacillati</taxon>
        <taxon>Actinomycetota</taxon>
        <taxon>Actinomycetes</taxon>
        <taxon>Propionibacteriales</taxon>
        <taxon>Nocardioidaceae</taxon>
        <taxon>Nocardioides</taxon>
    </lineage>
</organism>
<dbReference type="Pfam" id="PF00005">
    <property type="entry name" value="ABC_tran"/>
    <property type="match status" value="1"/>
</dbReference>
<dbReference type="SMART" id="SM00382">
    <property type="entry name" value="AAA"/>
    <property type="match status" value="1"/>
</dbReference>
<dbReference type="PANTHER" id="PTHR43790:SF8">
    <property type="entry name" value="SUGAR ABC TRANSPORTER ATP-BINDING PROTEIN"/>
    <property type="match status" value="1"/>
</dbReference>
<keyword evidence="5" id="KW-1185">Reference proteome</keyword>
<dbReference type="PANTHER" id="PTHR43790">
    <property type="entry name" value="CARBOHYDRATE TRANSPORT ATP-BINDING PROTEIN MG119-RELATED"/>
    <property type="match status" value="1"/>
</dbReference>
<keyword evidence="2" id="KW-0067">ATP-binding</keyword>
<dbReference type="RefSeq" id="WP_310297999.1">
    <property type="nucleotide sequence ID" value="NZ_BAAAPS010000002.1"/>
</dbReference>
<keyword evidence="4" id="KW-0762">Sugar transport</keyword>
<dbReference type="PROSITE" id="PS50893">
    <property type="entry name" value="ABC_TRANSPORTER_2"/>
    <property type="match status" value="1"/>
</dbReference>
<protein>
    <submittedName>
        <fullName evidence="4">ABC-type sugar transport system ATPase subunit</fullName>
    </submittedName>
</protein>
<sequence length="272" mass="28569">MTTVPQQKDAPADQGTVLLEAHGLSKSYGQVQALRDGHLQVRAGRVTAIIGDNGAGKSTLVGCLAGMHRPDGGTIEVRGEPRTFSGPQAARAAGIETVFQDLALVDTLRVWQNLFLGRELGAGAGPLRWLKRGTMRKEAATMVGALAVNVPSVDARVNGLSGGQRQAVALARAAGWGSDLVILDEPTAALGVQETAKVEEMILGLRQQGLGIVLISHNFDQVLRVADDVFVMRSGRTVARRETEGTTGQELVGLVTGAVIDPHPFGNQTGQS</sequence>
<dbReference type="InterPro" id="IPR050107">
    <property type="entry name" value="ABC_carbohydrate_import_ATPase"/>
</dbReference>
<dbReference type="InterPro" id="IPR003593">
    <property type="entry name" value="AAA+_ATPase"/>
</dbReference>
<keyword evidence="1" id="KW-0547">Nucleotide-binding</keyword>
<name>A0ABU2BSB0_9ACTN</name>
<proteinExistence type="predicted"/>
<evidence type="ECO:0000256" key="1">
    <source>
        <dbReference type="ARBA" id="ARBA00022741"/>
    </source>
</evidence>
<dbReference type="InterPro" id="IPR017871">
    <property type="entry name" value="ABC_transporter-like_CS"/>
</dbReference>
<comment type="caution">
    <text evidence="4">The sequence shown here is derived from an EMBL/GenBank/DDBJ whole genome shotgun (WGS) entry which is preliminary data.</text>
</comment>
<feature type="domain" description="ABC transporter" evidence="3">
    <location>
        <begin position="19"/>
        <end position="259"/>
    </location>
</feature>
<dbReference type="InterPro" id="IPR003439">
    <property type="entry name" value="ABC_transporter-like_ATP-bd"/>
</dbReference>
<dbReference type="InterPro" id="IPR027417">
    <property type="entry name" value="P-loop_NTPase"/>
</dbReference>
<dbReference type="Proteomes" id="UP001183648">
    <property type="component" value="Unassembled WGS sequence"/>
</dbReference>
<evidence type="ECO:0000313" key="5">
    <source>
        <dbReference type="Proteomes" id="UP001183648"/>
    </source>
</evidence>